<evidence type="ECO:0000313" key="2">
    <source>
        <dbReference type="Proteomes" id="UP000469870"/>
    </source>
</evidence>
<dbReference type="AlphaFoldDB" id="A0A844BKV0"/>
<dbReference type="RefSeq" id="WP_153861264.1">
    <property type="nucleotide sequence ID" value="NZ_WJQR01000002.1"/>
</dbReference>
<organism evidence="1 2">
    <name type="scientific">Fundicoccus ignavus</name>
    <dbReference type="NCBI Taxonomy" id="2664442"/>
    <lineage>
        <taxon>Bacteria</taxon>
        <taxon>Bacillati</taxon>
        <taxon>Bacillota</taxon>
        <taxon>Bacilli</taxon>
        <taxon>Lactobacillales</taxon>
        <taxon>Aerococcaceae</taxon>
        <taxon>Fundicoccus</taxon>
    </lineage>
</organism>
<evidence type="ECO:0000313" key="1">
    <source>
        <dbReference type="EMBL" id="MRI80778.1"/>
    </source>
</evidence>
<comment type="caution">
    <text evidence="1">The sequence shown here is derived from an EMBL/GenBank/DDBJ whole genome shotgun (WGS) entry which is preliminary data.</text>
</comment>
<dbReference type="EMBL" id="WJQR01000002">
    <property type="protein sequence ID" value="MRI80778.1"/>
    <property type="molecule type" value="Genomic_DNA"/>
</dbReference>
<proteinExistence type="predicted"/>
<reference evidence="1 2" key="1">
    <citation type="submission" date="2019-11" db="EMBL/GenBank/DDBJ databases">
        <title>Characterisation of Fundicoccus ignavus gen. nov. sp. nov., a novel genus of the family Aerococcaceae isolated from bulk tank milk.</title>
        <authorList>
            <person name="Siebert A."/>
            <person name="Huptas C."/>
            <person name="Wenning M."/>
            <person name="Scherer S."/>
            <person name="Doll E.V."/>
        </authorList>
    </citation>
    <scope>NUCLEOTIDE SEQUENCE [LARGE SCALE GENOMIC DNA]</scope>
    <source>
        <strain evidence="1 2">DSM 109653</strain>
    </source>
</reference>
<protein>
    <submittedName>
        <fullName evidence="1">Uncharacterized protein</fullName>
    </submittedName>
</protein>
<name>A0A844BKV0_9LACT</name>
<gene>
    <name evidence="1" type="ORF">GIY11_01870</name>
</gene>
<dbReference type="Proteomes" id="UP000469870">
    <property type="component" value="Unassembled WGS sequence"/>
</dbReference>
<accession>A0A844BKV0</accession>
<sequence length="721" mass="80195">MIHDLEAYHALHQYNLIFHKKTIDSDHAFERFRSNYFLPQEVEGISPAAQLAQKANQAFVDSQFSSIVSGAPKGTYTNLSALQSAYPNGAEGIFLVLESGHWYYWNSTTSAWLDGGVYQSTGIGDKTISPRKTNFIEVDTSFNKFDGNYLLNVGINSSSNLLVSNPNRNTLIVPVEGNKTYSIVKGVATDVFIIKSSTQSTLSVGGTLDGLVSVSATGTTLRQQVTTGASDKWLAVQFTTSGQEPYVEVTEGTRNTLVSDAYTLVAPNLDVYRKGDVYNKEEIHNFGFGHENIGYLHLDTDINLFDGIYKDGITLNSQFRIDAADELRKVALIKISPGKTYTVTRTASSLFRLGTHTKEIINVGESLDGTVKFESATENHYSFTAGASDRLLVVLTTYTGENPFLQVLEGYNSEIIQNYYPVSPIGIDMYSRKQIDSMIGGAEGQRKIRLIKSGSQLDIYLPSKKSLNYVHYVYKLVVDPTINSDVWRMWQMDVVDSTLSPLYATFDNTEWEGVLKESGGAGDFIGGHHGDERTTDIHMLVDGKPVDLTGPDFNLEVSDEIKIVNKSILNSFFDAGDDLFERIKVTTWTKDGMTIENKWKAIKSVRISVGYVAMLSLNRSVGSNRLVDYVRNNSDFSIESVEATTETKYTGATEYEFWGEDSGFYAKIELETDFNKYPTEQSFSTNAQTNKVKAYFDITYPYKDFNLGDVLSAKAIYTVVS</sequence>